<feature type="binding site" evidence="17">
    <location>
        <position position="333"/>
    </location>
    <ligand>
        <name>(6S)-NADPHX</name>
        <dbReference type="ChEBI" id="CHEBI:64076"/>
    </ligand>
</feature>
<dbReference type="Pfam" id="PF03853">
    <property type="entry name" value="YjeF_N"/>
    <property type="match status" value="1"/>
</dbReference>
<comment type="caution">
    <text evidence="22">The sequence shown here is derived from an EMBL/GenBank/DDBJ whole genome shotgun (WGS) entry which is preliminary data.</text>
</comment>
<dbReference type="NCBIfam" id="TIGR00196">
    <property type="entry name" value="yjeF_cterm"/>
    <property type="match status" value="1"/>
</dbReference>
<keyword evidence="13" id="KW-0511">Multifunctional enzyme</keyword>
<comment type="cofactor">
    <cofactor evidence="18 19">
        <name>K(+)</name>
        <dbReference type="ChEBI" id="CHEBI:29103"/>
    </cofactor>
    <text evidence="18 19">Binds 1 potassium ion per subunit.</text>
</comment>
<dbReference type="AlphaFoldDB" id="A0A2W7R949"/>
<keyword evidence="12 17" id="KW-0456">Lyase</keyword>
<dbReference type="SUPFAM" id="SSF53613">
    <property type="entry name" value="Ribokinase-like"/>
    <property type="match status" value="1"/>
</dbReference>
<keyword evidence="10 17" id="KW-0520">NAD</keyword>
<feature type="binding site" evidence="18">
    <location>
        <position position="165"/>
    </location>
    <ligand>
        <name>K(+)</name>
        <dbReference type="ChEBI" id="CHEBI:29103"/>
    </ligand>
</feature>
<dbReference type="PROSITE" id="PS01050">
    <property type="entry name" value="YJEF_C_2"/>
    <property type="match status" value="1"/>
</dbReference>
<dbReference type="InterPro" id="IPR000631">
    <property type="entry name" value="CARKD"/>
</dbReference>
<evidence type="ECO:0000256" key="2">
    <source>
        <dbReference type="ARBA" id="ARBA00000909"/>
    </source>
</evidence>
<comment type="function">
    <text evidence="18">Catalyzes the epimerization of the S- and R-forms of NAD(P)HX, a damaged form of NAD(P)H that is a result of enzymatic or heat-dependent hydration. This is a prerequisite for the S-specific NAD(P)H-hydrate dehydratase to allow the repair of both epimers of NAD(P)HX.</text>
</comment>
<dbReference type="InterPro" id="IPR029056">
    <property type="entry name" value="Ribokinase-like"/>
</dbReference>
<evidence type="ECO:0000259" key="20">
    <source>
        <dbReference type="PROSITE" id="PS51383"/>
    </source>
</evidence>
<evidence type="ECO:0000256" key="8">
    <source>
        <dbReference type="ARBA" id="ARBA00022857"/>
    </source>
</evidence>
<dbReference type="GO" id="GO:0110051">
    <property type="term" value="P:metabolite repair"/>
    <property type="evidence" value="ECO:0007669"/>
    <property type="project" value="TreeGrafter"/>
</dbReference>
<comment type="subunit">
    <text evidence="17">Homotetramer.</text>
</comment>
<evidence type="ECO:0000256" key="17">
    <source>
        <dbReference type="HAMAP-Rule" id="MF_01965"/>
    </source>
</evidence>
<keyword evidence="23" id="KW-1185">Reference proteome</keyword>
<feature type="binding site" evidence="17">
    <location>
        <begin position="419"/>
        <end position="423"/>
    </location>
    <ligand>
        <name>AMP</name>
        <dbReference type="ChEBI" id="CHEBI:456215"/>
    </ligand>
</feature>
<keyword evidence="9 18" id="KW-0630">Potassium</keyword>
<feature type="binding site" evidence="18">
    <location>
        <begin position="133"/>
        <end position="139"/>
    </location>
    <ligand>
        <name>(6S)-NADPHX</name>
        <dbReference type="ChEBI" id="CHEBI:64076"/>
    </ligand>
</feature>
<comment type="similarity">
    <text evidence="17">Belongs to the NnrD/CARKD family.</text>
</comment>
<comment type="similarity">
    <text evidence="3 19">In the N-terminal section; belongs to the NnrE/AIBP family.</text>
</comment>
<evidence type="ECO:0000256" key="3">
    <source>
        <dbReference type="ARBA" id="ARBA00006001"/>
    </source>
</evidence>
<dbReference type="Gene3D" id="3.40.50.10260">
    <property type="entry name" value="YjeF N-terminal domain"/>
    <property type="match status" value="1"/>
</dbReference>
<dbReference type="CDD" id="cd01171">
    <property type="entry name" value="YXKO-related"/>
    <property type="match status" value="1"/>
</dbReference>
<evidence type="ECO:0000256" key="18">
    <source>
        <dbReference type="HAMAP-Rule" id="MF_01966"/>
    </source>
</evidence>
<feature type="binding site" evidence="17">
    <location>
        <position position="383"/>
    </location>
    <ligand>
        <name>(6S)-NADPHX</name>
        <dbReference type="ChEBI" id="CHEBI:64076"/>
    </ligand>
</feature>
<dbReference type="HAMAP" id="MF_01966">
    <property type="entry name" value="NADHX_epimerase"/>
    <property type="match status" value="1"/>
</dbReference>
<name>A0A2W7R949_9RHOB</name>
<keyword evidence="22" id="KW-0418">Kinase</keyword>
<keyword evidence="7 17" id="KW-0067">ATP-binding</keyword>
<keyword evidence="11 18" id="KW-0413">Isomerase</keyword>
<evidence type="ECO:0000256" key="16">
    <source>
        <dbReference type="ARBA" id="ARBA00049209"/>
    </source>
</evidence>
<dbReference type="PANTHER" id="PTHR12592">
    <property type="entry name" value="ATP-DEPENDENT (S)-NAD(P)H-HYDRATE DEHYDRATASE FAMILY MEMBER"/>
    <property type="match status" value="1"/>
</dbReference>
<dbReference type="EC" id="5.1.99.6" evidence="19"/>
<dbReference type="GO" id="GO:0016301">
    <property type="term" value="F:kinase activity"/>
    <property type="evidence" value="ECO:0007669"/>
    <property type="project" value="UniProtKB-KW"/>
</dbReference>
<evidence type="ECO:0000259" key="21">
    <source>
        <dbReference type="PROSITE" id="PS51385"/>
    </source>
</evidence>
<feature type="binding site" evidence="17">
    <location>
        <position position="452"/>
    </location>
    <ligand>
        <name>AMP</name>
        <dbReference type="ChEBI" id="CHEBI:456215"/>
    </ligand>
</feature>
<feature type="binding site" evidence="18">
    <location>
        <position position="162"/>
    </location>
    <ligand>
        <name>(6S)-NADPHX</name>
        <dbReference type="ChEBI" id="CHEBI:64076"/>
    </ligand>
</feature>
<dbReference type="NCBIfam" id="TIGR00197">
    <property type="entry name" value="yjeF_nterm"/>
    <property type="match status" value="1"/>
</dbReference>
<comment type="cofactor">
    <cofactor evidence="17">
        <name>Mg(2+)</name>
        <dbReference type="ChEBI" id="CHEBI:18420"/>
    </cofactor>
</comment>
<comment type="catalytic activity">
    <reaction evidence="1 18 19">
        <text>(6R)-NADHX = (6S)-NADHX</text>
        <dbReference type="Rhea" id="RHEA:32215"/>
        <dbReference type="ChEBI" id="CHEBI:64074"/>
        <dbReference type="ChEBI" id="CHEBI:64075"/>
        <dbReference type="EC" id="5.1.99.6"/>
    </reaction>
</comment>
<dbReference type="EC" id="4.2.1.136" evidence="19"/>
<comment type="catalytic activity">
    <reaction evidence="2 18 19">
        <text>(6R)-NADPHX = (6S)-NADPHX</text>
        <dbReference type="Rhea" id="RHEA:32227"/>
        <dbReference type="ChEBI" id="CHEBI:64076"/>
        <dbReference type="ChEBI" id="CHEBI:64077"/>
        <dbReference type="EC" id="5.1.99.6"/>
    </reaction>
</comment>
<dbReference type="Proteomes" id="UP000249364">
    <property type="component" value="Unassembled WGS sequence"/>
</dbReference>
<comment type="function">
    <text evidence="14 19">Bifunctional enzyme that catalyzes the epimerization of the S- and R-forms of NAD(P)HX and the dehydration of the S-form of NAD(P)HX at the expense of ADP, which is converted to AMP. This allows the repair of both epimers of NAD(P)HX, a damaged form of NAD(P)H that is a result of enzymatic or heat-dependent hydration.</text>
</comment>
<dbReference type="InterPro" id="IPR017953">
    <property type="entry name" value="Carbohydrate_kinase_pred_CS"/>
</dbReference>
<dbReference type="PROSITE" id="PS51385">
    <property type="entry name" value="YJEF_N"/>
    <property type="match status" value="1"/>
</dbReference>
<keyword evidence="22" id="KW-0808">Transferase</keyword>
<dbReference type="InterPro" id="IPR030677">
    <property type="entry name" value="Nnr"/>
</dbReference>
<comment type="similarity">
    <text evidence="18">Belongs to the NnrE/AIBP family.</text>
</comment>
<keyword evidence="5 18" id="KW-0479">Metal-binding</keyword>
<feature type="binding site" evidence="17">
    <location>
        <position position="453"/>
    </location>
    <ligand>
        <name>(6S)-NADPHX</name>
        <dbReference type="ChEBI" id="CHEBI:64076"/>
    </ligand>
</feature>
<dbReference type="GO" id="GO:0005524">
    <property type="term" value="F:ATP binding"/>
    <property type="evidence" value="ECO:0007669"/>
    <property type="project" value="UniProtKB-UniRule"/>
</dbReference>
<comment type="catalytic activity">
    <reaction evidence="15 17 19">
        <text>(6S)-NADHX + ADP = AMP + phosphate + NADH + H(+)</text>
        <dbReference type="Rhea" id="RHEA:32223"/>
        <dbReference type="ChEBI" id="CHEBI:15378"/>
        <dbReference type="ChEBI" id="CHEBI:43474"/>
        <dbReference type="ChEBI" id="CHEBI:57945"/>
        <dbReference type="ChEBI" id="CHEBI:64074"/>
        <dbReference type="ChEBI" id="CHEBI:456215"/>
        <dbReference type="ChEBI" id="CHEBI:456216"/>
        <dbReference type="EC" id="4.2.1.136"/>
    </reaction>
</comment>
<comment type="similarity">
    <text evidence="4 19">In the C-terminal section; belongs to the NnrD/CARKD family.</text>
</comment>
<comment type="caution">
    <text evidence="18">Lacks conserved residue(s) required for the propagation of feature annotation.</text>
</comment>
<dbReference type="GO" id="GO:0052856">
    <property type="term" value="F:NAD(P)HX epimerase activity"/>
    <property type="evidence" value="ECO:0007669"/>
    <property type="project" value="UniProtKB-UniRule"/>
</dbReference>
<dbReference type="PROSITE" id="PS51383">
    <property type="entry name" value="YJEF_C_3"/>
    <property type="match status" value="1"/>
</dbReference>
<evidence type="ECO:0000256" key="14">
    <source>
        <dbReference type="ARBA" id="ARBA00025153"/>
    </source>
</evidence>
<evidence type="ECO:0000313" key="22">
    <source>
        <dbReference type="EMBL" id="PZX47145.1"/>
    </source>
</evidence>
<evidence type="ECO:0000256" key="7">
    <source>
        <dbReference type="ARBA" id="ARBA00022840"/>
    </source>
</evidence>
<dbReference type="GO" id="GO:0046872">
    <property type="term" value="F:metal ion binding"/>
    <property type="evidence" value="ECO:0007669"/>
    <property type="project" value="UniProtKB-UniRule"/>
</dbReference>
<dbReference type="SUPFAM" id="SSF64153">
    <property type="entry name" value="YjeF N-terminal domain-like"/>
    <property type="match status" value="1"/>
</dbReference>
<dbReference type="GO" id="GO:0052855">
    <property type="term" value="F:ADP-dependent NAD(P)H-hydrate dehydratase activity"/>
    <property type="evidence" value="ECO:0007669"/>
    <property type="project" value="UniProtKB-UniRule"/>
</dbReference>
<comment type="catalytic activity">
    <reaction evidence="16 17 19">
        <text>(6S)-NADPHX + ADP = AMP + phosphate + NADPH + H(+)</text>
        <dbReference type="Rhea" id="RHEA:32235"/>
        <dbReference type="ChEBI" id="CHEBI:15378"/>
        <dbReference type="ChEBI" id="CHEBI:43474"/>
        <dbReference type="ChEBI" id="CHEBI:57783"/>
        <dbReference type="ChEBI" id="CHEBI:64076"/>
        <dbReference type="ChEBI" id="CHEBI:456215"/>
        <dbReference type="ChEBI" id="CHEBI:456216"/>
        <dbReference type="EC" id="4.2.1.136"/>
    </reaction>
</comment>
<organism evidence="22 23">
    <name type="scientific">Roseinatronobacter thiooxidans</name>
    <dbReference type="NCBI Taxonomy" id="121821"/>
    <lineage>
        <taxon>Bacteria</taxon>
        <taxon>Pseudomonadati</taxon>
        <taxon>Pseudomonadota</taxon>
        <taxon>Alphaproteobacteria</taxon>
        <taxon>Rhodobacterales</taxon>
        <taxon>Paracoccaceae</taxon>
        <taxon>Roseinatronobacter</taxon>
    </lineage>
</organism>
<accession>A0A2W7R949</accession>
<keyword evidence="8 17" id="KW-0521">NADP</keyword>
<dbReference type="PANTHER" id="PTHR12592:SF0">
    <property type="entry name" value="ATP-DEPENDENT (S)-NAD(P)H-HYDRATE DEHYDRATASE"/>
    <property type="match status" value="1"/>
</dbReference>
<feature type="binding site" evidence="18">
    <location>
        <position position="69"/>
    </location>
    <ligand>
        <name>K(+)</name>
        <dbReference type="ChEBI" id="CHEBI:29103"/>
    </ligand>
</feature>
<feature type="binding site" evidence="18">
    <location>
        <position position="129"/>
    </location>
    <ligand>
        <name>K(+)</name>
        <dbReference type="ChEBI" id="CHEBI:29103"/>
    </ligand>
</feature>
<comment type="function">
    <text evidence="17">Catalyzes the dehydration of the S-form of NAD(P)HX at the expense of ADP, which is converted to AMP. Together with NAD(P)HX epimerase, which catalyzes the epimerization of the S- and R-forms, the enzyme allows the repair of both epimers of NAD(P)HX, a damaged form of NAD(P)H that is a result of enzymatic or heat-dependent hydration.</text>
</comment>
<dbReference type="InterPro" id="IPR004443">
    <property type="entry name" value="YjeF_N_dom"/>
</dbReference>
<sequence>MQNENGKFLKMTEILSSAQMRAIEAAQIESGDTTGLALMELAGQGVVDAICARWPAPAKAVVFCGPGNNGGDGYVIARKLAEMGWQVLVWAPVAPATPDAVANAQRWGVLGQVVKHLDPACLPGCVAVDALFGTGLTRPVAEKFWSALAQAQQAGAKLVAVDILSGICADSGQIRADGAYSVQAADLTVTFQEPKLGHMLLPGGAMTGALVVVDIGLKGRMAELRAGASAEQVTQTVSPPDLALLTKGAGHKYSYGHALVLSGGVGRGGAARLAARAALRVGAGLVTLCCPPAALIENAARLDAIMLRPVADEVALTNALTDPRITALCLGPGLGLGRRECALVAAALRSKRPIVLDADALSLIAQNSDLRALVHADCVLTPHAGEFARLWPDLGTSEHSKLKATCRAAQDIGAVVLFKGADTVIAGPDGFPEIHVALRDRAAPWLATAGTGDVLAGLITGLLARGIPPRSSACTGAWLHVEAARQFGAGLLAEDLPDQLPQVLRRLGA</sequence>
<evidence type="ECO:0000256" key="4">
    <source>
        <dbReference type="ARBA" id="ARBA00009524"/>
    </source>
</evidence>
<evidence type="ECO:0000256" key="9">
    <source>
        <dbReference type="ARBA" id="ARBA00022958"/>
    </source>
</evidence>
<dbReference type="GO" id="GO:0046496">
    <property type="term" value="P:nicotinamide nucleotide metabolic process"/>
    <property type="evidence" value="ECO:0007669"/>
    <property type="project" value="UniProtKB-UniRule"/>
</dbReference>
<evidence type="ECO:0000256" key="11">
    <source>
        <dbReference type="ARBA" id="ARBA00023235"/>
    </source>
</evidence>
<dbReference type="EMBL" id="QKZQ01000002">
    <property type="protein sequence ID" value="PZX47145.1"/>
    <property type="molecule type" value="Genomic_DNA"/>
</dbReference>
<keyword evidence="6 17" id="KW-0547">Nucleotide-binding</keyword>
<evidence type="ECO:0000256" key="15">
    <source>
        <dbReference type="ARBA" id="ARBA00048238"/>
    </source>
</evidence>
<evidence type="ECO:0000256" key="6">
    <source>
        <dbReference type="ARBA" id="ARBA00022741"/>
    </source>
</evidence>
<feature type="domain" description="YjeF C-terminal" evidence="20">
    <location>
        <begin position="235"/>
        <end position="507"/>
    </location>
</feature>
<feature type="binding site" evidence="18">
    <location>
        <begin position="68"/>
        <end position="72"/>
    </location>
    <ligand>
        <name>(6S)-NADPHX</name>
        <dbReference type="ChEBI" id="CHEBI:64076"/>
    </ligand>
</feature>
<feature type="binding site" evidence="17">
    <location>
        <position position="270"/>
    </location>
    <ligand>
        <name>(6S)-NADPHX</name>
        <dbReference type="ChEBI" id="CHEBI:64076"/>
    </ligand>
</feature>
<reference evidence="22 23" key="1">
    <citation type="submission" date="2018-06" db="EMBL/GenBank/DDBJ databases">
        <title>Genomic Encyclopedia of Archaeal and Bacterial Type Strains, Phase II (KMG-II): from individual species to whole genera.</title>
        <authorList>
            <person name="Goeker M."/>
        </authorList>
    </citation>
    <scope>NUCLEOTIDE SEQUENCE [LARGE SCALE GENOMIC DNA]</scope>
    <source>
        <strain evidence="22 23">DSM 13087</strain>
    </source>
</reference>
<dbReference type="STRING" id="121821.GCA_001870675_02784"/>
<dbReference type="InterPro" id="IPR036652">
    <property type="entry name" value="YjeF_N_dom_sf"/>
</dbReference>
<proteinExistence type="inferred from homology"/>
<evidence type="ECO:0000256" key="12">
    <source>
        <dbReference type="ARBA" id="ARBA00023239"/>
    </source>
</evidence>
<dbReference type="Pfam" id="PF01256">
    <property type="entry name" value="Carb_kinase"/>
    <property type="match status" value="1"/>
</dbReference>
<evidence type="ECO:0000256" key="1">
    <source>
        <dbReference type="ARBA" id="ARBA00000013"/>
    </source>
</evidence>
<dbReference type="PIRSF" id="PIRSF017184">
    <property type="entry name" value="Nnr"/>
    <property type="match status" value="1"/>
</dbReference>
<evidence type="ECO:0000256" key="19">
    <source>
        <dbReference type="PIRNR" id="PIRNR017184"/>
    </source>
</evidence>
<dbReference type="Gene3D" id="3.40.1190.20">
    <property type="match status" value="1"/>
</dbReference>
<evidence type="ECO:0000256" key="13">
    <source>
        <dbReference type="ARBA" id="ARBA00023268"/>
    </source>
</evidence>
<evidence type="ECO:0000313" key="23">
    <source>
        <dbReference type="Proteomes" id="UP000249364"/>
    </source>
</evidence>
<feature type="domain" description="YjeF N-terminal" evidence="21">
    <location>
        <begin position="20"/>
        <end position="223"/>
    </location>
</feature>
<evidence type="ECO:0000256" key="5">
    <source>
        <dbReference type="ARBA" id="ARBA00022723"/>
    </source>
</evidence>
<dbReference type="HAMAP" id="MF_01965">
    <property type="entry name" value="NADHX_dehydratase"/>
    <property type="match status" value="1"/>
</dbReference>
<protein>
    <recommendedName>
        <fullName evidence="19">Bifunctional NAD(P)H-hydrate repair enzyme</fullName>
    </recommendedName>
    <alternativeName>
        <fullName evidence="19">Nicotinamide nucleotide repair protein</fullName>
    </alternativeName>
    <domain>
        <recommendedName>
            <fullName evidence="19">ADP-dependent (S)-NAD(P)H-hydrate dehydratase</fullName>
            <ecNumber evidence="19">4.2.1.136</ecNumber>
        </recommendedName>
        <alternativeName>
            <fullName evidence="19">ADP-dependent NAD(P)HX dehydratase</fullName>
        </alternativeName>
    </domain>
    <domain>
        <recommendedName>
            <fullName evidence="19">NAD(P)H-hydrate epimerase</fullName>
            <ecNumber evidence="19">5.1.99.6</ecNumber>
        </recommendedName>
    </domain>
</protein>
<evidence type="ECO:0000256" key="10">
    <source>
        <dbReference type="ARBA" id="ARBA00023027"/>
    </source>
</evidence>
<gene>
    <name evidence="18" type="primary">nnrE</name>
    <name evidence="17" type="synonym">nnrD</name>
    <name evidence="22" type="ORF">LY56_00439</name>
</gene>